<sequence>MKAEGFTEKDIKEARHKEVFNPCTRVKLAVASKKIPLGNILDETLTGQKDQDTLEFCEKLTKPTVIKNSEALLSKEQSSTVDVDKFLRYINARASMDKVLSQYYGTETQKSEEIHSPDSCFDFHVNEKGNLYFGGLYVTRIQDFPQQHNMVSLEKLTNSQWYATYIRIMIQQTHISRRLDDAVKAEVLALANEMFTSEQAGLRQRASELLEKLQILPFRKSKFLIKLYYNQIDEKLVRNLQEKFGSDAILVFGNWSAANTKYHEPTRNKSLIRMLKKNGFTVHLADKFKTSSKCP</sequence>
<proteinExistence type="predicted"/>
<accession>A0ABP9XIU2</accession>
<name>A0ABP9XIU2_9FUNG</name>
<dbReference type="Proteomes" id="UP001476247">
    <property type="component" value="Unassembled WGS sequence"/>
</dbReference>
<organism evidence="1 2">
    <name type="scientific">Helicostylum pulchrum</name>
    <dbReference type="NCBI Taxonomy" id="562976"/>
    <lineage>
        <taxon>Eukaryota</taxon>
        <taxon>Fungi</taxon>
        <taxon>Fungi incertae sedis</taxon>
        <taxon>Mucoromycota</taxon>
        <taxon>Mucoromycotina</taxon>
        <taxon>Mucoromycetes</taxon>
        <taxon>Mucorales</taxon>
        <taxon>Mucorineae</taxon>
        <taxon>Mucoraceae</taxon>
        <taxon>Helicostylum</taxon>
    </lineage>
</organism>
<keyword evidence="2" id="KW-1185">Reference proteome</keyword>
<dbReference type="EMBL" id="BAABUJ010000004">
    <property type="protein sequence ID" value="GAA5794730.1"/>
    <property type="molecule type" value="Genomic_DNA"/>
</dbReference>
<gene>
    <name evidence="1" type="ORF">HPULCUR_000076</name>
</gene>
<evidence type="ECO:0000313" key="1">
    <source>
        <dbReference type="EMBL" id="GAA5794730.1"/>
    </source>
</evidence>
<protein>
    <submittedName>
        <fullName evidence="1">Uncharacterized protein</fullName>
    </submittedName>
</protein>
<evidence type="ECO:0000313" key="2">
    <source>
        <dbReference type="Proteomes" id="UP001476247"/>
    </source>
</evidence>
<comment type="caution">
    <text evidence="1">The sequence shown here is derived from an EMBL/GenBank/DDBJ whole genome shotgun (WGS) entry which is preliminary data.</text>
</comment>
<reference evidence="1 2" key="1">
    <citation type="submission" date="2024-04" db="EMBL/GenBank/DDBJ databases">
        <title>genome sequences of Mucor flavus KT1a and Helicostylum pulchrum KT1b strains isolation_sourced from the surface of a dry-aged beef.</title>
        <authorList>
            <person name="Toyotome T."/>
            <person name="Hosono M."/>
            <person name="Torimaru M."/>
            <person name="Fukuda K."/>
            <person name="Mikami N."/>
        </authorList>
    </citation>
    <scope>NUCLEOTIDE SEQUENCE [LARGE SCALE GENOMIC DNA]</scope>
    <source>
        <strain evidence="1 2">KT1b</strain>
    </source>
</reference>